<dbReference type="KEGG" id="acom:CEW83_09375"/>
<dbReference type="RefSeq" id="WP_108949105.1">
    <property type="nucleotide sequence ID" value="NZ_CP022187.1"/>
</dbReference>
<name>A0A2U8GPI7_9RHOO</name>
<evidence type="ECO:0000313" key="1">
    <source>
        <dbReference type="EMBL" id="AWI75398.1"/>
    </source>
</evidence>
<organism evidence="1 2">
    <name type="scientific">Parazoarcus communis</name>
    <dbReference type="NCBI Taxonomy" id="41977"/>
    <lineage>
        <taxon>Bacteria</taxon>
        <taxon>Pseudomonadati</taxon>
        <taxon>Pseudomonadota</taxon>
        <taxon>Betaproteobacteria</taxon>
        <taxon>Rhodocyclales</taxon>
        <taxon>Zoogloeaceae</taxon>
        <taxon>Parazoarcus</taxon>
    </lineage>
</organism>
<dbReference type="Proteomes" id="UP000244930">
    <property type="component" value="Chromosome"/>
</dbReference>
<evidence type="ECO:0000313" key="2">
    <source>
        <dbReference type="Proteomes" id="UP000244930"/>
    </source>
</evidence>
<protein>
    <submittedName>
        <fullName evidence="1">Uncharacterized protein</fullName>
    </submittedName>
</protein>
<keyword evidence="2" id="KW-1185">Reference proteome</keyword>
<dbReference type="AlphaFoldDB" id="A0A2U8GPI7"/>
<reference evidence="1 2" key="1">
    <citation type="submission" date="2017-06" db="EMBL/GenBank/DDBJ databases">
        <title>Azoarcus.</title>
        <authorList>
            <person name="Woo J.-H."/>
            <person name="Kim H.-S."/>
        </authorList>
    </citation>
    <scope>NUCLEOTIDE SEQUENCE [LARGE SCALE GENOMIC DNA]</scope>
    <source>
        <strain evidence="1 2">TSPY31</strain>
    </source>
</reference>
<accession>A0A2U8GPI7</accession>
<gene>
    <name evidence="1" type="ORF">CEW83_09375</name>
</gene>
<sequence length="201" mass="22843">METYFIFMFAAVGVLVLKSRDQRRRITLLGSHLSNYQIEKLMETLAEGYDRALGEQDPNRQDQVLALMQSHETALASQFRRLAADIARIDAAQVLISTLPLALPHADRLFPSSTFALGKAFDIHARGFERAVENEAGRSPRERAFLLSAEMYLMQHTCHWFCKSRTIASARLLARHKTSHEQVLEAVSPETRRAYRELTGI</sequence>
<dbReference type="EMBL" id="CP022187">
    <property type="protein sequence ID" value="AWI75398.1"/>
    <property type="molecule type" value="Genomic_DNA"/>
</dbReference>
<proteinExistence type="predicted"/>